<keyword evidence="1" id="KW-1133">Transmembrane helix</keyword>
<sequence>MGKNTWVMETMNPKQRLLEYFLLTGFVWGMYLIWLIPFQLWWVGLDWDQFTIWLIWGTVLEMFFTYPIAKMAIKHGPKITEWCKNR</sequence>
<evidence type="ECO:0000313" key="2">
    <source>
        <dbReference type="EMBL" id="KKM64221.1"/>
    </source>
</evidence>
<organism evidence="2">
    <name type="scientific">marine sediment metagenome</name>
    <dbReference type="NCBI Taxonomy" id="412755"/>
    <lineage>
        <taxon>unclassified sequences</taxon>
        <taxon>metagenomes</taxon>
        <taxon>ecological metagenomes</taxon>
    </lineage>
</organism>
<name>A0A0F9JP72_9ZZZZ</name>
<keyword evidence="1" id="KW-0812">Transmembrane</keyword>
<proteinExistence type="predicted"/>
<keyword evidence="1" id="KW-0472">Membrane</keyword>
<reference evidence="2" key="1">
    <citation type="journal article" date="2015" name="Nature">
        <title>Complex archaea that bridge the gap between prokaryotes and eukaryotes.</title>
        <authorList>
            <person name="Spang A."/>
            <person name="Saw J.H."/>
            <person name="Jorgensen S.L."/>
            <person name="Zaremba-Niedzwiedzka K."/>
            <person name="Martijn J."/>
            <person name="Lind A.E."/>
            <person name="van Eijk R."/>
            <person name="Schleper C."/>
            <person name="Guy L."/>
            <person name="Ettema T.J."/>
        </authorList>
    </citation>
    <scope>NUCLEOTIDE SEQUENCE</scope>
</reference>
<feature type="transmembrane region" description="Helical" evidence="1">
    <location>
        <begin position="20"/>
        <end position="44"/>
    </location>
</feature>
<dbReference type="AlphaFoldDB" id="A0A0F9JP72"/>
<comment type="caution">
    <text evidence="2">The sequence shown here is derived from an EMBL/GenBank/DDBJ whole genome shotgun (WGS) entry which is preliminary data.</text>
</comment>
<accession>A0A0F9JP72</accession>
<dbReference type="EMBL" id="LAZR01010944">
    <property type="protein sequence ID" value="KKM64221.1"/>
    <property type="molecule type" value="Genomic_DNA"/>
</dbReference>
<gene>
    <name evidence="2" type="ORF">LCGC14_1503590</name>
</gene>
<evidence type="ECO:0000256" key="1">
    <source>
        <dbReference type="SAM" id="Phobius"/>
    </source>
</evidence>
<feature type="transmembrane region" description="Helical" evidence="1">
    <location>
        <begin position="50"/>
        <end position="69"/>
    </location>
</feature>
<protein>
    <submittedName>
        <fullName evidence="2">Uncharacterized protein</fullName>
    </submittedName>
</protein>